<dbReference type="InterPro" id="IPR005543">
    <property type="entry name" value="PASTA_dom"/>
</dbReference>
<dbReference type="Pfam" id="PF03793">
    <property type="entry name" value="PASTA"/>
    <property type="match status" value="4"/>
</dbReference>
<keyword evidence="7 10" id="KW-0067">ATP-binding</keyword>
<dbReference type="PROSITE" id="PS50011">
    <property type="entry name" value="PROTEIN_KINASE_DOM"/>
    <property type="match status" value="1"/>
</dbReference>
<dbReference type="InterPro" id="IPR017441">
    <property type="entry name" value="Protein_kinase_ATP_BS"/>
</dbReference>
<evidence type="ECO:0000313" key="15">
    <source>
        <dbReference type="EMBL" id="MTD56109.1"/>
    </source>
</evidence>
<evidence type="ECO:0000256" key="11">
    <source>
        <dbReference type="SAM" id="MobiDB-lite"/>
    </source>
</evidence>
<evidence type="ECO:0000259" key="13">
    <source>
        <dbReference type="PROSITE" id="PS50011"/>
    </source>
</evidence>
<dbReference type="EMBL" id="WMBA01000030">
    <property type="protein sequence ID" value="MTD56109.1"/>
    <property type="molecule type" value="Genomic_DNA"/>
</dbReference>
<dbReference type="GO" id="GO:0005524">
    <property type="term" value="F:ATP binding"/>
    <property type="evidence" value="ECO:0007669"/>
    <property type="project" value="UniProtKB-UniRule"/>
</dbReference>
<name>A0A6N7Z469_9PSEU</name>
<dbReference type="SMART" id="SM00220">
    <property type="entry name" value="S_TKc"/>
    <property type="match status" value="1"/>
</dbReference>
<feature type="domain" description="PASTA" evidence="14">
    <location>
        <begin position="434"/>
        <end position="503"/>
    </location>
</feature>
<evidence type="ECO:0000256" key="5">
    <source>
        <dbReference type="ARBA" id="ARBA00022741"/>
    </source>
</evidence>
<comment type="caution">
    <text evidence="15">The sequence shown here is derived from an EMBL/GenBank/DDBJ whole genome shotgun (WGS) entry which is preliminary data.</text>
</comment>
<protein>
    <recommendedName>
        <fullName evidence="1">non-specific serine/threonine protein kinase</fullName>
        <ecNumber evidence="1">2.7.11.1</ecNumber>
    </recommendedName>
</protein>
<evidence type="ECO:0000256" key="10">
    <source>
        <dbReference type="PROSITE-ProRule" id="PRU10141"/>
    </source>
</evidence>
<dbReference type="PANTHER" id="PTHR43289">
    <property type="entry name" value="MITOGEN-ACTIVATED PROTEIN KINASE KINASE KINASE 20-RELATED"/>
    <property type="match status" value="1"/>
</dbReference>
<dbReference type="PROSITE" id="PS51178">
    <property type="entry name" value="PASTA"/>
    <property type="match status" value="4"/>
</dbReference>
<keyword evidence="2" id="KW-0723">Serine/threonine-protein kinase</keyword>
<dbReference type="RefSeq" id="WP_154758291.1">
    <property type="nucleotide sequence ID" value="NZ_WMBA01000030.1"/>
</dbReference>
<feature type="binding site" evidence="10">
    <location>
        <position position="40"/>
    </location>
    <ligand>
        <name>ATP</name>
        <dbReference type="ChEBI" id="CHEBI:30616"/>
    </ligand>
</feature>
<keyword evidence="12" id="KW-0812">Transmembrane</keyword>
<feature type="domain" description="Protein kinase" evidence="13">
    <location>
        <begin position="11"/>
        <end position="274"/>
    </location>
</feature>
<feature type="transmembrane region" description="Helical" evidence="12">
    <location>
        <begin position="329"/>
        <end position="351"/>
    </location>
</feature>
<reference evidence="15 16" key="1">
    <citation type="submission" date="2019-11" db="EMBL/GenBank/DDBJ databases">
        <title>Draft genome of Amycolatopsis RM579.</title>
        <authorList>
            <person name="Duangmal K."/>
            <person name="Mingma R."/>
        </authorList>
    </citation>
    <scope>NUCLEOTIDE SEQUENCE [LARGE SCALE GENOMIC DNA]</scope>
    <source>
        <strain evidence="15 16">RM579</strain>
    </source>
</reference>
<dbReference type="Gene3D" id="3.30.200.20">
    <property type="entry name" value="Phosphorylase Kinase, domain 1"/>
    <property type="match status" value="1"/>
</dbReference>
<dbReference type="PROSITE" id="PS00107">
    <property type="entry name" value="PROTEIN_KINASE_ATP"/>
    <property type="match status" value="1"/>
</dbReference>
<dbReference type="CDD" id="cd14014">
    <property type="entry name" value="STKc_PknB_like"/>
    <property type="match status" value="1"/>
</dbReference>
<dbReference type="Gene3D" id="1.10.510.10">
    <property type="entry name" value="Transferase(Phosphotransferase) domain 1"/>
    <property type="match status" value="1"/>
</dbReference>
<comment type="catalytic activity">
    <reaction evidence="9">
        <text>L-seryl-[protein] + ATP = O-phospho-L-seryl-[protein] + ADP + H(+)</text>
        <dbReference type="Rhea" id="RHEA:17989"/>
        <dbReference type="Rhea" id="RHEA-COMP:9863"/>
        <dbReference type="Rhea" id="RHEA-COMP:11604"/>
        <dbReference type="ChEBI" id="CHEBI:15378"/>
        <dbReference type="ChEBI" id="CHEBI:29999"/>
        <dbReference type="ChEBI" id="CHEBI:30616"/>
        <dbReference type="ChEBI" id="CHEBI:83421"/>
        <dbReference type="ChEBI" id="CHEBI:456216"/>
        <dbReference type="EC" id="2.7.11.1"/>
    </reaction>
</comment>
<keyword evidence="12" id="KW-1133">Transmembrane helix</keyword>
<dbReference type="InterPro" id="IPR011009">
    <property type="entry name" value="Kinase-like_dom_sf"/>
</dbReference>
<dbReference type="Gene3D" id="3.30.10.20">
    <property type="match status" value="4"/>
</dbReference>
<evidence type="ECO:0000256" key="8">
    <source>
        <dbReference type="ARBA" id="ARBA00047899"/>
    </source>
</evidence>
<evidence type="ECO:0000256" key="6">
    <source>
        <dbReference type="ARBA" id="ARBA00022777"/>
    </source>
</evidence>
<dbReference type="AlphaFoldDB" id="A0A6N7Z469"/>
<keyword evidence="6 15" id="KW-0418">Kinase</keyword>
<proteinExistence type="predicted"/>
<dbReference type="OrthoDB" id="9762169at2"/>
<dbReference type="NCBIfam" id="NF033483">
    <property type="entry name" value="PknB_PASTA_kin"/>
    <property type="match status" value="1"/>
</dbReference>
<keyword evidence="5 10" id="KW-0547">Nucleotide-binding</keyword>
<dbReference type="CDD" id="cd06577">
    <property type="entry name" value="PASTA_pknB"/>
    <property type="match status" value="3"/>
</dbReference>
<evidence type="ECO:0000256" key="12">
    <source>
        <dbReference type="SAM" id="Phobius"/>
    </source>
</evidence>
<sequence length="673" mass="71183">MSAPRLLSNRYELGDTLGYGGMSEVHHGTDIRLGREVAVKILRADLARDPQFQERFRREAQNAAALNHPAIVAVYDTGETQTEYGPLPYIVMEYVNGRTLRDIVKTEGPMSQKRAMEVMADVCAALDFSHRHGIVHRDVKPANVMITNHGAVKVMDFGIARAMHDGQAAMTQTAAVIGTAQYLSPEQARGEGVDARSDVYAAGCVLYELVTGEPPFTGDSPVAVAYQHVREDPKAPSSVNPAVSAELDAIVLKALAKGPANRYQSAAEMRSDMVRVLSGQRPSAPMVMTADERTQVMNGGGPPGHAADYEEYSDGYGDDDPARRRRRRAWTAVIFTVIGLALVAFILWLAGAFDSKPTSAQVPDVKGQSQNVAMDTLRNKGFTKITPVPVSCKMQQDGTSACSPDQIGKALKTDPAAGTTATTSTEVKLSIGAAPAKVTVPDLSGKSQDEAKQALAGVGLYLDPNVPQVDVSDPNQYGKVVRQSVGANTTVDEGTTVTITVGKTKNMVAITDYTGQQFSVAESQLKAAGFTVVRQTQASDKPEGIVVNQKPNAGQQPEGSTVTLFVSDGSQQQITMPDLTGLDQQAAQAKLAQAGWDGQVNYQADKVNDPNKEGVVTRTAPTAGTQIAKNQSVTIFVGETAGDGGGHNTSTSSTPTSTSRGGILPPGQGNGGN</sequence>
<evidence type="ECO:0000256" key="3">
    <source>
        <dbReference type="ARBA" id="ARBA00022679"/>
    </source>
</evidence>
<evidence type="ECO:0000256" key="2">
    <source>
        <dbReference type="ARBA" id="ARBA00022527"/>
    </source>
</evidence>
<dbReference type="FunFam" id="1.10.510.10:FF:000021">
    <property type="entry name" value="Serine/threonine protein kinase"/>
    <property type="match status" value="1"/>
</dbReference>
<comment type="catalytic activity">
    <reaction evidence="8">
        <text>L-threonyl-[protein] + ATP = O-phospho-L-threonyl-[protein] + ADP + H(+)</text>
        <dbReference type="Rhea" id="RHEA:46608"/>
        <dbReference type="Rhea" id="RHEA-COMP:11060"/>
        <dbReference type="Rhea" id="RHEA-COMP:11605"/>
        <dbReference type="ChEBI" id="CHEBI:15378"/>
        <dbReference type="ChEBI" id="CHEBI:30013"/>
        <dbReference type="ChEBI" id="CHEBI:30616"/>
        <dbReference type="ChEBI" id="CHEBI:61977"/>
        <dbReference type="ChEBI" id="CHEBI:456216"/>
        <dbReference type="EC" id="2.7.11.1"/>
    </reaction>
</comment>
<organism evidence="15 16">
    <name type="scientific">Amycolatopsis pithecellobii</name>
    <dbReference type="NCBI Taxonomy" id="664692"/>
    <lineage>
        <taxon>Bacteria</taxon>
        <taxon>Bacillati</taxon>
        <taxon>Actinomycetota</taxon>
        <taxon>Actinomycetes</taxon>
        <taxon>Pseudonocardiales</taxon>
        <taxon>Pseudonocardiaceae</taxon>
        <taxon>Amycolatopsis</taxon>
    </lineage>
</organism>
<feature type="domain" description="PASTA" evidence="14">
    <location>
        <begin position="356"/>
        <end position="433"/>
    </location>
</feature>
<dbReference type="PROSITE" id="PS00108">
    <property type="entry name" value="PROTEIN_KINASE_ST"/>
    <property type="match status" value="1"/>
</dbReference>
<evidence type="ECO:0000256" key="7">
    <source>
        <dbReference type="ARBA" id="ARBA00022840"/>
    </source>
</evidence>
<dbReference type="SMART" id="SM00740">
    <property type="entry name" value="PASTA"/>
    <property type="match status" value="4"/>
</dbReference>
<dbReference type="FunFam" id="3.30.200.20:FF:000035">
    <property type="entry name" value="Serine/threonine protein kinase Stk1"/>
    <property type="match status" value="1"/>
</dbReference>
<accession>A0A6N7Z469</accession>
<dbReference type="Pfam" id="PF00069">
    <property type="entry name" value="Pkinase"/>
    <property type="match status" value="1"/>
</dbReference>
<feature type="region of interest" description="Disordered" evidence="11">
    <location>
        <begin position="638"/>
        <end position="673"/>
    </location>
</feature>
<dbReference type="PANTHER" id="PTHR43289:SF6">
    <property type="entry name" value="SERINE_THREONINE-PROTEIN KINASE NEKL-3"/>
    <property type="match status" value="1"/>
</dbReference>
<dbReference type="InterPro" id="IPR008271">
    <property type="entry name" value="Ser/Thr_kinase_AS"/>
</dbReference>
<dbReference type="GO" id="GO:0045717">
    <property type="term" value="P:negative regulation of fatty acid biosynthetic process"/>
    <property type="evidence" value="ECO:0007669"/>
    <property type="project" value="UniProtKB-ARBA"/>
</dbReference>
<keyword evidence="16" id="KW-1185">Reference proteome</keyword>
<dbReference type="EC" id="2.7.11.1" evidence="1"/>
<dbReference type="SUPFAM" id="SSF56112">
    <property type="entry name" value="Protein kinase-like (PK-like)"/>
    <property type="match status" value="1"/>
</dbReference>
<dbReference type="Proteomes" id="UP000440096">
    <property type="component" value="Unassembled WGS sequence"/>
</dbReference>
<evidence type="ECO:0000313" key="16">
    <source>
        <dbReference type="Proteomes" id="UP000440096"/>
    </source>
</evidence>
<feature type="compositionally biased region" description="Low complexity" evidence="11">
    <location>
        <begin position="648"/>
        <end position="667"/>
    </location>
</feature>
<gene>
    <name evidence="15" type="primary">pknB</name>
    <name evidence="15" type="ORF">GKO32_19310</name>
</gene>
<keyword evidence="12" id="KW-0472">Membrane</keyword>
<evidence type="ECO:0000256" key="4">
    <source>
        <dbReference type="ARBA" id="ARBA00022737"/>
    </source>
</evidence>
<dbReference type="GO" id="GO:0004674">
    <property type="term" value="F:protein serine/threonine kinase activity"/>
    <property type="evidence" value="ECO:0007669"/>
    <property type="project" value="UniProtKB-KW"/>
</dbReference>
<evidence type="ECO:0000256" key="9">
    <source>
        <dbReference type="ARBA" id="ARBA00048679"/>
    </source>
</evidence>
<keyword evidence="4" id="KW-0677">Repeat</keyword>
<dbReference type="InterPro" id="IPR000719">
    <property type="entry name" value="Prot_kinase_dom"/>
</dbReference>
<evidence type="ECO:0000259" key="14">
    <source>
        <dbReference type="PROSITE" id="PS51178"/>
    </source>
</evidence>
<keyword evidence="3" id="KW-0808">Transferase</keyword>
<feature type="domain" description="PASTA" evidence="14">
    <location>
        <begin position="570"/>
        <end position="639"/>
    </location>
</feature>
<evidence type="ECO:0000256" key="1">
    <source>
        <dbReference type="ARBA" id="ARBA00012513"/>
    </source>
</evidence>
<feature type="domain" description="PASTA" evidence="14">
    <location>
        <begin position="504"/>
        <end position="568"/>
    </location>
</feature>